<evidence type="ECO:0000313" key="12">
    <source>
        <dbReference type="Proteomes" id="UP000660729"/>
    </source>
</evidence>
<dbReference type="Proteomes" id="UP000660729">
    <property type="component" value="Unassembled WGS sequence"/>
</dbReference>
<keyword evidence="6 9" id="KW-0804">Transcription</keyword>
<keyword evidence="4 9" id="KW-0805">Transcription regulation</keyword>
<dbReference type="PANTHER" id="PTHR13074">
    <property type="entry name" value="MEDIATOR OF RNA POLYMERASE II TRANSCRIPTION SUBUNIT 8"/>
    <property type="match status" value="1"/>
</dbReference>
<organism evidence="11 12">
    <name type="scientific">Pseudocercospora fuligena</name>
    <dbReference type="NCBI Taxonomy" id="685502"/>
    <lineage>
        <taxon>Eukaryota</taxon>
        <taxon>Fungi</taxon>
        <taxon>Dikarya</taxon>
        <taxon>Ascomycota</taxon>
        <taxon>Pezizomycotina</taxon>
        <taxon>Dothideomycetes</taxon>
        <taxon>Dothideomycetidae</taxon>
        <taxon>Mycosphaerellales</taxon>
        <taxon>Mycosphaerellaceae</taxon>
        <taxon>Pseudocercospora</taxon>
    </lineage>
</organism>
<dbReference type="OrthoDB" id="5329317at2759"/>
<comment type="caution">
    <text evidence="11">The sequence shown here is derived from an EMBL/GenBank/DDBJ whole genome shotgun (WGS) entry which is preliminary data.</text>
</comment>
<dbReference type="PANTHER" id="PTHR13074:SF9">
    <property type="entry name" value="MEDIATOR OF RNA POLYMERASE II TRANSCRIPTION SUBUNIT 8"/>
    <property type="match status" value="1"/>
</dbReference>
<keyword evidence="5 9" id="KW-0010">Activator</keyword>
<dbReference type="Pfam" id="PF10232">
    <property type="entry name" value="Med8"/>
    <property type="match status" value="1"/>
</dbReference>
<dbReference type="Gene3D" id="1.20.58.1710">
    <property type="match status" value="1"/>
</dbReference>
<evidence type="ECO:0000256" key="7">
    <source>
        <dbReference type="ARBA" id="ARBA00023242"/>
    </source>
</evidence>
<evidence type="ECO:0000256" key="9">
    <source>
        <dbReference type="RuleBase" id="RU364144"/>
    </source>
</evidence>
<evidence type="ECO:0000313" key="11">
    <source>
        <dbReference type="EMBL" id="KAF7191408.1"/>
    </source>
</evidence>
<evidence type="ECO:0000256" key="1">
    <source>
        <dbReference type="ARBA" id="ARBA00004123"/>
    </source>
</evidence>
<dbReference type="GO" id="GO:0000978">
    <property type="term" value="F:RNA polymerase II cis-regulatory region sequence-specific DNA binding"/>
    <property type="evidence" value="ECO:0007669"/>
    <property type="project" value="TreeGrafter"/>
</dbReference>
<feature type="compositionally biased region" description="Acidic residues" evidence="10">
    <location>
        <begin position="201"/>
        <end position="210"/>
    </location>
</feature>
<evidence type="ECO:0000256" key="8">
    <source>
        <dbReference type="ARBA" id="ARBA00031261"/>
    </source>
</evidence>
<evidence type="ECO:0000256" key="5">
    <source>
        <dbReference type="ARBA" id="ARBA00023159"/>
    </source>
</evidence>
<feature type="region of interest" description="Disordered" evidence="10">
    <location>
        <begin position="179"/>
        <end position="239"/>
    </location>
</feature>
<sequence>MALPQDHIRAIDQLRSRLAQLSSSIAHLKGQLESNDPLPSWPTLQAASTALGSHMGELAQTLNAQRQLFTSLHPYPLPSFPGNTQEGLLQQLLRKKPEPRAEEWIEETLKIDAEDEKAENGVGVTRGTAAIPSDDETRDLWEWAGATTAGKIVEMEESGLLDDYYSVKERREGIQNVVTGLKRQLDDSSSAGGTPKSEEDVKMEDEDESKEDQKLTEIGLDPSKPPMPLEQLLRLESGA</sequence>
<dbReference type="AlphaFoldDB" id="A0A8H6RIA0"/>
<dbReference type="GO" id="GO:0016592">
    <property type="term" value="C:mediator complex"/>
    <property type="evidence" value="ECO:0007669"/>
    <property type="project" value="InterPro"/>
</dbReference>
<name>A0A8H6RIA0_9PEZI</name>
<comment type="similarity">
    <text evidence="2 9">Belongs to the Mediator complex subunit 8 family.</text>
</comment>
<dbReference type="InterPro" id="IPR019364">
    <property type="entry name" value="Mediatior_Med8_fun/met"/>
</dbReference>
<dbReference type="GO" id="GO:0003712">
    <property type="term" value="F:transcription coregulator activity"/>
    <property type="evidence" value="ECO:0007669"/>
    <property type="project" value="InterPro"/>
</dbReference>
<comment type="subcellular location">
    <subcellularLocation>
        <location evidence="1 9">Nucleus</location>
    </subcellularLocation>
</comment>
<reference evidence="11" key="1">
    <citation type="submission" date="2020-04" db="EMBL/GenBank/DDBJ databases">
        <title>Draft genome resource of the tomato pathogen Pseudocercospora fuligena.</title>
        <authorList>
            <person name="Zaccaron A."/>
        </authorList>
    </citation>
    <scope>NUCLEOTIDE SEQUENCE</scope>
    <source>
        <strain evidence="11">PF001</strain>
    </source>
</reference>
<dbReference type="Gene3D" id="6.10.250.2610">
    <property type="match status" value="1"/>
</dbReference>
<dbReference type="GO" id="GO:0006357">
    <property type="term" value="P:regulation of transcription by RNA polymerase II"/>
    <property type="evidence" value="ECO:0007669"/>
    <property type="project" value="InterPro"/>
</dbReference>
<dbReference type="EMBL" id="JABCIY010000158">
    <property type="protein sequence ID" value="KAF7191408.1"/>
    <property type="molecule type" value="Genomic_DNA"/>
</dbReference>
<keyword evidence="7 9" id="KW-0539">Nucleus</keyword>
<evidence type="ECO:0000256" key="10">
    <source>
        <dbReference type="SAM" id="MobiDB-lite"/>
    </source>
</evidence>
<comment type="subunit">
    <text evidence="9">Component of the Mediator complex.</text>
</comment>
<evidence type="ECO:0000256" key="2">
    <source>
        <dbReference type="ARBA" id="ARBA00005716"/>
    </source>
</evidence>
<evidence type="ECO:0000256" key="3">
    <source>
        <dbReference type="ARBA" id="ARBA00020637"/>
    </source>
</evidence>
<accession>A0A8H6RIA0</accession>
<evidence type="ECO:0000256" key="6">
    <source>
        <dbReference type="ARBA" id="ARBA00023163"/>
    </source>
</evidence>
<gene>
    <name evidence="9" type="primary">MED8</name>
    <name evidence="11" type="ORF">HII31_07431</name>
</gene>
<evidence type="ECO:0000256" key="4">
    <source>
        <dbReference type="ARBA" id="ARBA00023015"/>
    </source>
</evidence>
<proteinExistence type="inferred from homology"/>
<keyword evidence="12" id="KW-1185">Reference proteome</keyword>
<protein>
    <recommendedName>
        <fullName evidence="3 9">Mediator of RNA polymerase II transcription subunit 8</fullName>
    </recommendedName>
    <alternativeName>
        <fullName evidence="8 9">Mediator complex subunit 8</fullName>
    </alternativeName>
</protein>
<dbReference type="GO" id="GO:0070847">
    <property type="term" value="C:core mediator complex"/>
    <property type="evidence" value="ECO:0007669"/>
    <property type="project" value="TreeGrafter"/>
</dbReference>
<comment type="function">
    <text evidence="9">Component of the Mediator complex, a coactivator involved in the regulated transcription of nearly all RNA polymerase II-dependent genes. Mediator functions as a bridge to convey information from gene-specific regulatory proteins to the basal RNA polymerase II transcription machinery. Mediator is recruited to promoters by direct interactions with regulatory proteins and serves as a scaffold for the assembly of a functional preinitiation complex with RNA polymerase II and the general transcription factors.</text>
</comment>